<dbReference type="Gene3D" id="1.10.760.10">
    <property type="entry name" value="Cytochrome c-like domain"/>
    <property type="match status" value="3"/>
</dbReference>
<feature type="binding site" description="covalent" evidence="11">
    <location>
        <position position="187"/>
    </location>
    <ligand>
        <name>heme c</name>
        <dbReference type="ChEBI" id="CHEBI:61717"/>
        <label>2</label>
    </ligand>
</feature>
<dbReference type="Proteomes" id="UP000294832">
    <property type="component" value="Unassembled WGS sequence"/>
</dbReference>
<evidence type="ECO:0000256" key="9">
    <source>
        <dbReference type="ARBA" id="ARBA00023004"/>
    </source>
</evidence>
<keyword evidence="4 11" id="KW-0349">Heme</keyword>
<feature type="binding site" description="covalent" evidence="11">
    <location>
        <position position="190"/>
    </location>
    <ligand>
        <name>heme c</name>
        <dbReference type="ChEBI" id="CHEBI:61717"/>
        <label>2</label>
    </ligand>
</feature>
<dbReference type="GO" id="GO:0020037">
    <property type="term" value="F:heme binding"/>
    <property type="evidence" value="ECO:0007669"/>
    <property type="project" value="InterPro"/>
</dbReference>
<dbReference type="InterPro" id="IPR051459">
    <property type="entry name" value="Cytochrome_c-type_DH"/>
</dbReference>
<dbReference type="GO" id="GO:0005886">
    <property type="term" value="C:plasma membrane"/>
    <property type="evidence" value="ECO:0007669"/>
    <property type="project" value="UniProtKB-SubCell"/>
</dbReference>
<evidence type="ECO:0000256" key="11">
    <source>
        <dbReference type="PIRSR" id="PIRSR000018-50"/>
    </source>
</evidence>
<comment type="caution">
    <text evidence="15">The sequence shown here is derived from an EMBL/GenBank/DDBJ whole genome shotgun (WGS) entry which is preliminary data.</text>
</comment>
<dbReference type="GO" id="GO:0005506">
    <property type="term" value="F:iron ion binding"/>
    <property type="evidence" value="ECO:0007669"/>
    <property type="project" value="InterPro"/>
</dbReference>
<evidence type="ECO:0000256" key="12">
    <source>
        <dbReference type="PIRSR" id="PIRSR000018-51"/>
    </source>
</evidence>
<evidence type="ECO:0000256" key="5">
    <source>
        <dbReference type="ARBA" id="ARBA00022723"/>
    </source>
</evidence>
<accession>A0A4R2FGU0</accession>
<evidence type="ECO:0000256" key="7">
    <source>
        <dbReference type="ARBA" id="ARBA00022737"/>
    </source>
</evidence>
<keyword evidence="10" id="KW-0472">Membrane</keyword>
<comment type="subcellular location">
    <subcellularLocation>
        <location evidence="1">Cell membrane</location>
    </subcellularLocation>
</comment>
<keyword evidence="7" id="KW-0677">Repeat</keyword>
<keyword evidence="5 12" id="KW-0479">Metal-binding</keyword>
<evidence type="ECO:0000256" key="4">
    <source>
        <dbReference type="ARBA" id="ARBA00022617"/>
    </source>
</evidence>
<proteinExistence type="predicted"/>
<feature type="binding site" description="axial binding residue" evidence="12">
    <location>
        <position position="327"/>
    </location>
    <ligand>
        <name>heme c</name>
        <dbReference type="ChEBI" id="CHEBI:61717"/>
        <label>3</label>
    </ligand>
    <ligandPart>
        <name>Fe</name>
        <dbReference type="ChEBI" id="CHEBI:18248"/>
    </ligandPart>
</feature>
<evidence type="ECO:0000256" key="2">
    <source>
        <dbReference type="ARBA" id="ARBA00022448"/>
    </source>
</evidence>
<feature type="binding site" description="covalent" evidence="11">
    <location>
        <position position="326"/>
    </location>
    <ligand>
        <name>heme c</name>
        <dbReference type="ChEBI" id="CHEBI:61717"/>
        <label>3</label>
    </ligand>
</feature>
<feature type="domain" description="Cytochrome c" evidence="14">
    <location>
        <begin position="26"/>
        <end position="129"/>
    </location>
</feature>
<keyword evidence="3" id="KW-1003">Cell membrane</keyword>
<dbReference type="AlphaFoldDB" id="A0A4R2FGU0"/>
<keyword evidence="16" id="KW-1185">Reference proteome</keyword>
<dbReference type="InterPro" id="IPR036909">
    <property type="entry name" value="Cyt_c-like_dom_sf"/>
</dbReference>
<dbReference type="OrthoDB" id="9811281at2"/>
<evidence type="ECO:0000256" key="3">
    <source>
        <dbReference type="ARBA" id="ARBA00022475"/>
    </source>
</evidence>
<dbReference type="PIRSF" id="PIRSF000018">
    <property type="entry name" value="Mb_ADH_cyt_c"/>
    <property type="match status" value="1"/>
</dbReference>
<feature type="chain" id="PRO_5020845556" evidence="13">
    <location>
        <begin position="23"/>
        <end position="429"/>
    </location>
</feature>
<keyword evidence="9 12" id="KW-0408">Iron</keyword>
<feature type="binding site" description="axial binding residue" evidence="12">
    <location>
        <position position="44"/>
    </location>
    <ligand>
        <name>heme c</name>
        <dbReference type="ChEBI" id="CHEBI:61717"/>
        <label>1</label>
    </ligand>
    <ligandPart>
        <name>Fe</name>
        <dbReference type="ChEBI" id="CHEBI:18248"/>
    </ligandPart>
</feature>
<protein>
    <submittedName>
        <fullName evidence="15">Mono/diheme cytochrome c family protein</fullName>
    </submittedName>
</protein>
<evidence type="ECO:0000256" key="6">
    <source>
        <dbReference type="ARBA" id="ARBA00022729"/>
    </source>
</evidence>
<dbReference type="PRINTS" id="PR00605">
    <property type="entry name" value="CYTCHROMECIC"/>
</dbReference>
<evidence type="ECO:0000256" key="13">
    <source>
        <dbReference type="SAM" id="SignalP"/>
    </source>
</evidence>
<keyword evidence="6 13" id="KW-0732">Signal</keyword>
<name>A0A4R2FGU0_9GAMM</name>
<feature type="signal peptide" evidence="13">
    <location>
        <begin position="1"/>
        <end position="22"/>
    </location>
</feature>
<dbReference type="PROSITE" id="PS51007">
    <property type="entry name" value="CYTC"/>
    <property type="match status" value="3"/>
</dbReference>
<feature type="binding site" description="covalent" evidence="11">
    <location>
        <position position="43"/>
    </location>
    <ligand>
        <name>heme c</name>
        <dbReference type="ChEBI" id="CHEBI:61717"/>
        <label>1</label>
    </ligand>
</feature>
<feature type="binding site" description="covalent" evidence="11">
    <location>
        <position position="323"/>
    </location>
    <ligand>
        <name>heme c</name>
        <dbReference type="ChEBI" id="CHEBI:61717"/>
        <label>3</label>
    </ligand>
</feature>
<dbReference type="RefSeq" id="WP_133039928.1">
    <property type="nucleotide sequence ID" value="NZ_SLWF01000026.1"/>
</dbReference>
<comment type="cofactor">
    <cofactor evidence="11">
        <name>heme c</name>
        <dbReference type="ChEBI" id="CHEBI:61717"/>
    </cofactor>
    <text evidence="11">Binds 3 heme c groups covalently per subunit.</text>
</comment>
<evidence type="ECO:0000313" key="16">
    <source>
        <dbReference type="Proteomes" id="UP000294832"/>
    </source>
</evidence>
<evidence type="ECO:0000256" key="8">
    <source>
        <dbReference type="ARBA" id="ARBA00022982"/>
    </source>
</evidence>
<dbReference type="SUPFAM" id="SSF46626">
    <property type="entry name" value="Cytochrome c"/>
    <property type="match status" value="3"/>
</dbReference>
<dbReference type="InterPro" id="IPR008168">
    <property type="entry name" value="Cyt_C_IC"/>
</dbReference>
<feature type="binding site" description="covalent" evidence="11">
    <location>
        <position position="40"/>
    </location>
    <ligand>
        <name>heme c</name>
        <dbReference type="ChEBI" id="CHEBI:61717"/>
        <label>1</label>
    </ligand>
</feature>
<evidence type="ECO:0000256" key="1">
    <source>
        <dbReference type="ARBA" id="ARBA00004236"/>
    </source>
</evidence>
<evidence type="ECO:0000256" key="10">
    <source>
        <dbReference type="ARBA" id="ARBA00023136"/>
    </source>
</evidence>
<dbReference type="EMBL" id="SLWF01000026">
    <property type="protein sequence ID" value="TCN81173.1"/>
    <property type="molecule type" value="Genomic_DNA"/>
</dbReference>
<feature type="domain" description="Cytochrome c" evidence="14">
    <location>
        <begin position="310"/>
        <end position="400"/>
    </location>
</feature>
<evidence type="ECO:0000313" key="15">
    <source>
        <dbReference type="EMBL" id="TCN81173.1"/>
    </source>
</evidence>
<reference evidence="15 16" key="1">
    <citation type="submission" date="2019-03" db="EMBL/GenBank/DDBJ databases">
        <title>Freshwater and sediment microbial communities from various areas in North America, analyzing microbe dynamics in response to fracking.</title>
        <authorList>
            <person name="Lamendella R."/>
        </authorList>
    </citation>
    <scope>NUCLEOTIDE SEQUENCE [LARGE SCALE GENOMIC DNA]</scope>
    <source>
        <strain evidence="15 16">74A</strain>
    </source>
</reference>
<dbReference type="GO" id="GO:0016614">
    <property type="term" value="F:oxidoreductase activity, acting on CH-OH group of donors"/>
    <property type="evidence" value="ECO:0007669"/>
    <property type="project" value="InterPro"/>
</dbReference>
<dbReference type="InterPro" id="IPR014353">
    <property type="entry name" value="Membr-bd_ADH_cyt_c"/>
</dbReference>
<keyword evidence="2" id="KW-0813">Transport</keyword>
<evidence type="ECO:0000259" key="14">
    <source>
        <dbReference type="PROSITE" id="PS51007"/>
    </source>
</evidence>
<dbReference type="GO" id="GO:0009055">
    <property type="term" value="F:electron transfer activity"/>
    <property type="evidence" value="ECO:0007669"/>
    <property type="project" value="InterPro"/>
</dbReference>
<feature type="binding site" description="axial binding residue" evidence="12">
    <location>
        <position position="191"/>
    </location>
    <ligand>
        <name>heme c</name>
        <dbReference type="ChEBI" id="CHEBI:61717"/>
        <label>2</label>
    </ligand>
    <ligandPart>
        <name>Fe</name>
        <dbReference type="ChEBI" id="CHEBI:18248"/>
    </ligandPart>
</feature>
<dbReference type="PANTHER" id="PTHR35008">
    <property type="entry name" value="BLL4482 PROTEIN-RELATED"/>
    <property type="match status" value="1"/>
</dbReference>
<keyword evidence="8" id="KW-0249">Electron transport</keyword>
<dbReference type="InterPro" id="IPR009056">
    <property type="entry name" value="Cyt_c-like_dom"/>
</dbReference>
<gene>
    <name evidence="15" type="ORF">EDC91_12639</name>
</gene>
<sequence length="429" mass="45982">MKRNLIMMLLPLALFATTTAQAFDKATIEKGEYLSRAGDCIACHSIPDGAPFAGGLAIDSPFGKIYSTNITPSKTAGIGNYTLAQFDAALRHGKRADGSNLYPAMPYPDYAMLTADDVKALYAYFMEGVAAVDQQAPTTALSFPFNQRWGISFWNWMFANDKAYQPQPSKSDNFNRGAYLVQGLGHCGSCHTPRGIAFQEKSYDESDASFLSGGKVGIWEAPSLRGGDKGALANWSKAEIIDYLANGRNNTTAVAGEMTSVITHSLSYLTQEDLAAIADYLKSLPGDGKALAMTAAATKKTSDELNSAKVGINSGARLYLDNCSACHFTEGQGAARVFPKLDGNALVNDEDPSGLIHVVLAGARLPSTKGTPEALAMPAFGWRLNDDEVAQLLTFVRHAWNNQAPAVTAEEVAKVRQTIPQSVMNATRP</sequence>
<dbReference type="PANTHER" id="PTHR35008:SF8">
    <property type="entry name" value="ALCOHOL DEHYDROGENASE CYTOCHROME C SUBUNIT"/>
    <property type="match status" value="1"/>
</dbReference>
<feature type="domain" description="Cytochrome c" evidence="14">
    <location>
        <begin position="172"/>
        <end position="285"/>
    </location>
</feature>
<organism evidence="15 16">
    <name type="scientific">Shewanella fodinae</name>
    <dbReference type="NCBI Taxonomy" id="552357"/>
    <lineage>
        <taxon>Bacteria</taxon>
        <taxon>Pseudomonadati</taxon>
        <taxon>Pseudomonadota</taxon>
        <taxon>Gammaproteobacteria</taxon>
        <taxon>Alteromonadales</taxon>
        <taxon>Shewanellaceae</taxon>
        <taxon>Shewanella</taxon>
    </lineage>
</organism>
<dbReference type="Pfam" id="PF00034">
    <property type="entry name" value="Cytochrom_C"/>
    <property type="match status" value="2"/>
</dbReference>